<dbReference type="AlphaFoldDB" id="G4CKY7"/>
<evidence type="ECO:0000313" key="2">
    <source>
        <dbReference type="EMBL" id="EGY51552.1"/>
    </source>
</evidence>
<reference evidence="2 3" key="1">
    <citation type="submission" date="2011-05" db="EMBL/GenBank/DDBJ databases">
        <authorList>
            <person name="Muzny D."/>
            <person name="Qin X."/>
            <person name="Deng J."/>
            <person name="Jiang H."/>
            <person name="Liu Y."/>
            <person name="Qu J."/>
            <person name="Song X.-Z."/>
            <person name="Zhang L."/>
            <person name="Thornton R."/>
            <person name="Coyle M."/>
            <person name="Francisco L."/>
            <person name="Jackson L."/>
            <person name="Javaid M."/>
            <person name="Korchina V."/>
            <person name="Kovar C."/>
            <person name="Mata R."/>
            <person name="Mathew T."/>
            <person name="Ngo R."/>
            <person name="Nguyen L."/>
            <person name="Nguyen N."/>
            <person name="Okwuonu G."/>
            <person name="Ongeri F."/>
            <person name="Pham C."/>
            <person name="Simmons D."/>
            <person name="Wilczek-Boney K."/>
            <person name="Hale W."/>
            <person name="Jakkamsetti A."/>
            <person name="Pham P."/>
            <person name="Ruth R."/>
            <person name="San Lucas F."/>
            <person name="Warren J."/>
            <person name="Zhang J."/>
            <person name="Zhao Z."/>
            <person name="Zhou C."/>
            <person name="Zhu D."/>
            <person name="Lee S."/>
            <person name="Bess C."/>
            <person name="Blankenburg K."/>
            <person name="Forbes L."/>
            <person name="Fu Q."/>
            <person name="Gubbala S."/>
            <person name="Hirani K."/>
            <person name="Jayaseelan J.C."/>
            <person name="Lara F."/>
            <person name="Munidasa M."/>
            <person name="Palculict T."/>
            <person name="Patil S."/>
            <person name="Pu L.-L."/>
            <person name="Saada N."/>
            <person name="Tang L."/>
            <person name="Weissenberger G."/>
            <person name="Zhu Y."/>
            <person name="Hemphill L."/>
            <person name="Shang Y."/>
            <person name="Youmans B."/>
            <person name="Ayvaz T."/>
            <person name="Ross M."/>
            <person name="Santibanez J."/>
            <person name="Aqrawi P."/>
            <person name="Gross S."/>
            <person name="Joshi V."/>
            <person name="Fowler G."/>
            <person name="Nazareth L."/>
            <person name="Reid J."/>
            <person name="Worley K."/>
            <person name="Petrosino J."/>
            <person name="Highlander S."/>
            <person name="Gibbs R."/>
        </authorList>
    </citation>
    <scope>NUCLEOTIDE SEQUENCE [LARGE SCALE GENOMIC DNA]</scope>
    <source>
        <strain evidence="2 3">871</strain>
    </source>
</reference>
<keyword evidence="3" id="KW-1185">Reference proteome</keyword>
<dbReference type="Proteomes" id="UP000003019">
    <property type="component" value="Unassembled WGS sequence"/>
</dbReference>
<proteinExistence type="predicted"/>
<evidence type="ECO:0000313" key="3">
    <source>
        <dbReference type="Proteomes" id="UP000003019"/>
    </source>
</evidence>
<organism evidence="2 3">
    <name type="scientific">Neisseria shayeganii 871</name>
    <dbReference type="NCBI Taxonomy" id="1032488"/>
    <lineage>
        <taxon>Bacteria</taxon>
        <taxon>Pseudomonadati</taxon>
        <taxon>Pseudomonadota</taxon>
        <taxon>Betaproteobacteria</taxon>
        <taxon>Neisseriales</taxon>
        <taxon>Neisseriaceae</taxon>
        <taxon>Neisseria</taxon>
    </lineage>
</organism>
<sequence length="69" mass="7999">MLHRVINQVLKHFADGLFVAFFLGIIQIIDVLHQYFVLFVDVVETGIQIRGPINEWHVFAPAVVKKSFY</sequence>
<gene>
    <name evidence="2" type="ORF">HMPREF9371_2278</name>
</gene>
<feature type="transmembrane region" description="Helical" evidence="1">
    <location>
        <begin position="12"/>
        <end position="29"/>
    </location>
</feature>
<keyword evidence="1" id="KW-0472">Membrane</keyword>
<keyword evidence="1" id="KW-0812">Transmembrane</keyword>
<evidence type="ECO:0000256" key="1">
    <source>
        <dbReference type="SAM" id="Phobius"/>
    </source>
</evidence>
<protein>
    <submittedName>
        <fullName evidence="2">Uncharacterized protein</fullName>
    </submittedName>
</protein>
<comment type="caution">
    <text evidence="2">The sequence shown here is derived from an EMBL/GenBank/DDBJ whole genome shotgun (WGS) entry which is preliminary data.</text>
</comment>
<name>G4CKY7_9NEIS</name>
<keyword evidence="1" id="KW-1133">Transmembrane helix</keyword>
<accession>G4CKY7</accession>
<dbReference type="HOGENOM" id="CLU_2771628_0_0_4"/>
<dbReference type="EMBL" id="AGAY01000075">
    <property type="protein sequence ID" value="EGY51552.1"/>
    <property type="molecule type" value="Genomic_DNA"/>
</dbReference>